<accession>A0AAD0JRY8</accession>
<dbReference type="EMBL" id="CP015453">
    <property type="protein sequence ID" value="AWH95462.1"/>
    <property type="molecule type" value="Genomic_DNA"/>
</dbReference>
<evidence type="ECO:0000256" key="3">
    <source>
        <dbReference type="ARBA" id="ARBA00022806"/>
    </source>
</evidence>
<gene>
    <name evidence="7" type="ORF">A6048_08105</name>
</gene>
<evidence type="ECO:0000259" key="5">
    <source>
        <dbReference type="PROSITE" id="PS51192"/>
    </source>
</evidence>
<dbReference type="Pfam" id="PF00270">
    <property type="entry name" value="DEAD"/>
    <property type="match status" value="1"/>
</dbReference>
<dbReference type="InterPro" id="IPR027417">
    <property type="entry name" value="P-loop_NTPase"/>
</dbReference>
<dbReference type="PROSITE" id="PS51194">
    <property type="entry name" value="HELICASE_CTER"/>
    <property type="match status" value="1"/>
</dbReference>
<keyword evidence="8" id="KW-1185">Reference proteome</keyword>
<dbReference type="InterPro" id="IPR014001">
    <property type="entry name" value="Helicase_ATP-bd"/>
</dbReference>
<name>A0AAD0JRY8_9ACTN</name>
<dbReference type="SUPFAM" id="SSF52540">
    <property type="entry name" value="P-loop containing nucleoside triphosphate hydrolases"/>
    <property type="match status" value="1"/>
</dbReference>
<dbReference type="RefSeq" id="WP_107747641.1">
    <property type="nucleotide sequence ID" value="NZ_CP015453.1"/>
</dbReference>
<evidence type="ECO:0000313" key="8">
    <source>
        <dbReference type="Proteomes" id="UP000244903"/>
    </source>
</evidence>
<dbReference type="InterPro" id="IPR003593">
    <property type="entry name" value="AAA+_ATPase"/>
</dbReference>
<dbReference type="KEGG" id="dpc:A6048_08105"/>
<evidence type="ECO:0000256" key="2">
    <source>
        <dbReference type="ARBA" id="ARBA00022801"/>
    </source>
</evidence>
<dbReference type="PANTHER" id="PTHR12131:SF1">
    <property type="entry name" value="ATP-DEPENDENT RNA HELICASE SUPV3L1, MITOCHONDRIAL-RELATED"/>
    <property type="match status" value="1"/>
</dbReference>
<reference evidence="7 8" key="1">
    <citation type="submission" date="2016-04" db="EMBL/GenBank/DDBJ databases">
        <title>Complete genome sequence of the haloalkaliphilic hydrocarbon-degrading bacterium Dietzia psychralcaliphila ILA-1T, isolated from a drain of a fish product-processing plant.</title>
        <authorList>
            <person name="Zhao J."/>
            <person name="Hu B."/>
            <person name="Geng S."/>
            <person name="Nie Y."/>
            <person name="Tang Y."/>
        </authorList>
    </citation>
    <scope>NUCLEOTIDE SEQUENCE [LARGE SCALE GENOMIC DNA]</scope>
    <source>
        <strain evidence="7 8">ILA-1</strain>
    </source>
</reference>
<dbReference type="GO" id="GO:0016787">
    <property type="term" value="F:hydrolase activity"/>
    <property type="evidence" value="ECO:0007669"/>
    <property type="project" value="UniProtKB-KW"/>
</dbReference>
<keyword evidence="3 7" id="KW-0347">Helicase</keyword>
<dbReference type="Pfam" id="PF26090">
    <property type="entry name" value="SH3_HelY"/>
    <property type="match status" value="1"/>
</dbReference>
<dbReference type="InterPro" id="IPR058621">
    <property type="entry name" value="SH3_HelY"/>
</dbReference>
<dbReference type="PROSITE" id="PS51192">
    <property type="entry name" value="HELICASE_ATP_BIND_1"/>
    <property type="match status" value="1"/>
</dbReference>
<keyword evidence="1" id="KW-0547">Nucleotide-binding</keyword>
<evidence type="ECO:0000313" key="7">
    <source>
        <dbReference type="EMBL" id="AWH95462.1"/>
    </source>
</evidence>
<feature type="domain" description="Helicase C-terminal" evidence="6">
    <location>
        <begin position="244"/>
        <end position="443"/>
    </location>
</feature>
<keyword evidence="2" id="KW-0378">Hydrolase</keyword>
<dbReference type="Proteomes" id="UP000244903">
    <property type="component" value="Chromosome"/>
</dbReference>
<dbReference type="SMART" id="SM01142">
    <property type="entry name" value="DSHCT"/>
    <property type="match status" value="1"/>
</dbReference>
<proteinExistence type="predicted"/>
<dbReference type="GO" id="GO:0070478">
    <property type="term" value="P:nuclear-transcribed mRNA catabolic process, 3'-5' exonucleolytic nonsense-mediated decay"/>
    <property type="evidence" value="ECO:0007669"/>
    <property type="project" value="TreeGrafter"/>
</dbReference>
<sequence>MTTPSDPHDSGTLLESFLHTEGFDPDPFQLESFTALDAGRNLLVSAPTGSGKTLIGEYAAHRALSGGGRCFYTTPVKALSNQKFRQFRHRFGPENVGLLTGDHSIDADAPVVVMTTEVLRNMIYSGSSALHDLDCVVMDEIHYLGDRSRGVVWEEIILTLDPAVRLVGLSATLSNTEELGDWITEIRGDTAVVLSDHRPVPLAHMLYTDGDLVPIRAAADQRRRNRGGYHDERVAARPRAHWARRQDVIEKLDDEHLLPAIYFVFSRAGCDGAVSQMRRARLRLTTGEESRRIASHVDAACAQVPRHDLDALDFSAFRAGLVSGIAAHHAGMLPLFRTIVEELFSAGLIKVVFATETLALGIHMPARAVVLEKTTKFNGDTHAMLTSAEYSQITGRAGRRGIDTKGTAVVLDQPDLDLDALSALVDTPRFPLRSAFTPDYSMAVNLVEQLGVAEATSLIGRSFAQFQTDRTLVSRSRAVERRMDERDRMRADLEAAGGDSQLDEYMSLRADLTRLERSTEKATRDDRLESVRAAMLKQTAGSVITVGRKRFGMVATVLQVRTDIPADPALLCLTDTGWTGWLRQQDFAAPPVPVGRVDVPRGRRKLDGRAKRALVQRMEGLRGKARGRMKNAGGKPVRKDPRIASARRAVRQHPLHEDPRIDKLARLHERWARAATDVTALTAEVESDSDSLARRFRRIVGLLEHLGYLEERDGAIRATDAGRLLAGVHTEQDLFVAECLRRGVWVGLDPAGLAAVIATVVAHPRSDSAVREPSDETLRAALTETELVAADVAAIEKKHQLPSTPDLDAGLSPVLHHWVSGGALSSILAASWQEGVELTAGDFVRSARLVVDVLAQVGQVAEPELARTARSAVGSLRRGVVLDHMA</sequence>
<evidence type="ECO:0000259" key="6">
    <source>
        <dbReference type="PROSITE" id="PS51194"/>
    </source>
</evidence>
<dbReference type="SMART" id="SM00487">
    <property type="entry name" value="DEXDc"/>
    <property type="match status" value="1"/>
</dbReference>
<dbReference type="Pfam" id="PF08148">
    <property type="entry name" value="DSHCT"/>
    <property type="match status" value="1"/>
</dbReference>
<dbReference type="SMART" id="SM00382">
    <property type="entry name" value="AAA"/>
    <property type="match status" value="1"/>
</dbReference>
<dbReference type="InterPro" id="IPR001650">
    <property type="entry name" value="Helicase_C-like"/>
</dbReference>
<dbReference type="GO" id="GO:0005524">
    <property type="term" value="F:ATP binding"/>
    <property type="evidence" value="ECO:0007669"/>
    <property type="project" value="UniProtKB-KW"/>
</dbReference>
<dbReference type="InterPro" id="IPR012961">
    <property type="entry name" value="Ski2/MTR4_C"/>
</dbReference>
<protein>
    <submittedName>
        <fullName evidence="7">DEAD/DEAH box helicase</fullName>
    </submittedName>
</protein>
<evidence type="ECO:0000256" key="1">
    <source>
        <dbReference type="ARBA" id="ARBA00022741"/>
    </source>
</evidence>
<dbReference type="Gene3D" id="1.10.3380.30">
    <property type="match status" value="1"/>
</dbReference>
<evidence type="ECO:0000256" key="4">
    <source>
        <dbReference type="ARBA" id="ARBA00022840"/>
    </source>
</evidence>
<dbReference type="InterPro" id="IPR011545">
    <property type="entry name" value="DEAD/DEAH_box_helicase_dom"/>
</dbReference>
<feature type="domain" description="Helicase ATP-binding" evidence="5">
    <location>
        <begin position="33"/>
        <end position="191"/>
    </location>
</feature>
<dbReference type="PANTHER" id="PTHR12131">
    <property type="entry name" value="ATP-DEPENDENT RNA AND DNA HELICASE"/>
    <property type="match status" value="1"/>
</dbReference>
<organism evidence="7 8">
    <name type="scientific">Dietzia psychralcaliphila</name>
    <dbReference type="NCBI Taxonomy" id="139021"/>
    <lineage>
        <taxon>Bacteria</taxon>
        <taxon>Bacillati</taxon>
        <taxon>Actinomycetota</taxon>
        <taxon>Actinomycetes</taxon>
        <taxon>Mycobacteriales</taxon>
        <taxon>Dietziaceae</taxon>
        <taxon>Dietzia</taxon>
    </lineage>
</organism>
<keyword evidence="4" id="KW-0067">ATP-binding</keyword>
<dbReference type="GO" id="GO:0055087">
    <property type="term" value="C:Ski complex"/>
    <property type="evidence" value="ECO:0007669"/>
    <property type="project" value="TreeGrafter"/>
</dbReference>
<dbReference type="Pfam" id="PF00271">
    <property type="entry name" value="Helicase_C"/>
    <property type="match status" value="1"/>
</dbReference>
<dbReference type="GO" id="GO:0003676">
    <property type="term" value="F:nucleic acid binding"/>
    <property type="evidence" value="ECO:0007669"/>
    <property type="project" value="InterPro"/>
</dbReference>
<dbReference type="InterPro" id="IPR050699">
    <property type="entry name" value="RNA-DNA_Helicase"/>
</dbReference>
<dbReference type="AlphaFoldDB" id="A0AAD0JRY8"/>
<dbReference type="CDD" id="cd18795">
    <property type="entry name" value="SF2_C_Ski2"/>
    <property type="match status" value="1"/>
</dbReference>
<dbReference type="Gene3D" id="3.40.50.300">
    <property type="entry name" value="P-loop containing nucleotide triphosphate hydrolases"/>
    <property type="match status" value="2"/>
</dbReference>
<dbReference type="SMART" id="SM00490">
    <property type="entry name" value="HELICc"/>
    <property type="match status" value="1"/>
</dbReference>
<dbReference type="GO" id="GO:0004386">
    <property type="term" value="F:helicase activity"/>
    <property type="evidence" value="ECO:0007669"/>
    <property type="project" value="UniProtKB-KW"/>
</dbReference>